<keyword evidence="4" id="KW-0493">Microtubule</keyword>
<dbReference type="Pfam" id="PF04130">
    <property type="entry name" value="GCP_C_terminal"/>
    <property type="match status" value="1"/>
</dbReference>
<dbReference type="Proteomes" id="UP000247409">
    <property type="component" value="Unassembled WGS sequence"/>
</dbReference>
<comment type="caution">
    <text evidence="9">The sequence shown here is derived from an EMBL/GenBank/DDBJ whole genome shotgun (WGS) entry which is preliminary data.</text>
</comment>
<evidence type="ECO:0000313" key="9">
    <source>
        <dbReference type="EMBL" id="PXF45651.1"/>
    </source>
</evidence>
<protein>
    <submittedName>
        <fullName evidence="9">Gamma-tubulin complex component 3</fullName>
    </submittedName>
</protein>
<dbReference type="GO" id="GO:0051225">
    <property type="term" value="P:spindle assembly"/>
    <property type="evidence" value="ECO:0007669"/>
    <property type="project" value="TreeGrafter"/>
</dbReference>
<proteinExistence type="inferred from homology"/>
<dbReference type="GO" id="GO:0007020">
    <property type="term" value="P:microtubule nucleation"/>
    <property type="evidence" value="ECO:0007669"/>
    <property type="project" value="InterPro"/>
</dbReference>
<sequence>MSVVQNNSQHDRSTIGPLLRRLVDLHVFPERRKSASQVASRLLESALTTSPSLQTAESLTKSMLFRLVRDGKHAEVSRLATLTAGLKFERAMKPQNIWPLLYILNDLRGTAADVPERPLPTPKKHLQSGALEETDGSPPSTEIIGEVDESETHDGEHSGDKSTTIPRLSMNPFESKLDTNIDPVRNISQSSDEEHSEPIENDMENKSPIQLHLDKYDETTREQSVVAITPQRPTSVITLHNKTVEERLTSELLLVVQGENGAIITFQEPGDSEAVSLSLPTGTSLSLPMRDIIQCVAEIGFLFRIIRKRVELDHEDQNGVVSKNMCRAIVREMDTYYRSLITLRGASDISELQESGKLTLRKIYVWAEREKPRLRWLARLCEETRPLRGGQILAHLRKRRGSYVGAEIRDMMSRILTSTAAPINRMLVRWLSEGVLYDDDDEFFITKDPKVAATMKPAPHTAAMLMEEGGISHGLAGGPNEASTASHRIWWGLFRLRKHMFPGGIDPALAQKALMTGKSIAFLRRCCGDGEWVDYSHAPLVTSLTDGDRPLFDADPRFHKDALREVIDKTRTSASRRLKELFFEKFDLSYHFGAIKRYLLLSQGDFTQALMDGLAPILDSTGDILRSNLTGFVDAALQSSSSFNDDTDQEILERLDVQLVSLNEKSRVGWDLFTLTYRVEDAPLNTIFSVKVMDAYLLIFRFLWQLKRLDHLMVSAYMNLRDLDERRRLRYLTNRSDVELSKEVNALLKRLHFLRMKMTHLVHNLQHYCTVEVLEGSWSVLEREMKGADDLDGMIYAHSKYLTVIKDRTLLSDRSRYVAIELQKVLDAVFDFDQLQLQVCMYVQKHHLTRTQHEKIAPDEDDIFNELIRHVEHLETTYLNCFNRFLNVLKTHSKLVDTCIFLVSRLDYNEYYTRHASQRTKRDEVENFDKQEVKT</sequence>
<reference evidence="9 10" key="1">
    <citation type="journal article" date="2018" name="Mol. Biol. Evol.">
        <title>Analysis of the draft genome of the red seaweed Gracilariopsis chorda provides insights into genome size evolution in Rhodophyta.</title>
        <authorList>
            <person name="Lee J."/>
            <person name="Yang E.C."/>
            <person name="Graf L."/>
            <person name="Yang J.H."/>
            <person name="Qiu H."/>
            <person name="Zel Zion U."/>
            <person name="Chan C.X."/>
            <person name="Stephens T.G."/>
            <person name="Weber A.P.M."/>
            <person name="Boo G.H."/>
            <person name="Boo S.M."/>
            <person name="Kim K.M."/>
            <person name="Shin Y."/>
            <person name="Jung M."/>
            <person name="Lee S.J."/>
            <person name="Yim H.S."/>
            <person name="Lee J.H."/>
            <person name="Bhattacharya D."/>
            <person name="Yoon H.S."/>
        </authorList>
    </citation>
    <scope>NUCLEOTIDE SEQUENCE [LARGE SCALE GENOMIC DNA]</scope>
    <source>
        <strain evidence="9 10">SKKU-2015</strain>
        <tissue evidence="9">Whole body</tissue>
    </source>
</reference>
<dbReference type="GO" id="GO:0000922">
    <property type="term" value="C:spindle pole"/>
    <property type="evidence" value="ECO:0007669"/>
    <property type="project" value="InterPro"/>
</dbReference>
<dbReference type="GO" id="GO:0031122">
    <property type="term" value="P:cytoplasmic microtubule organization"/>
    <property type="evidence" value="ECO:0007669"/>
    <property type="project" value="TreeGrafter"/>
</dbReference>
<dbReference type="GO" id="GO:0005874">
    <property type="term" value="C:microtubule"/>
    <property type="evidence" value="ECO:0007669"/>
    <property type="project" value="UniProtKB-KW"/>
</dbReference>
<dbReference type="OrthoDB" id="1807at2759"/>
<dbReference type="GO" id="GO:0043015">
    <property type="term" value="F:gamma-tubulin binding"/>
    <property type="evidence" value="ECO:0007669"/>
    <property type="project" value="InterPro"/>
</dbReference>
<dbReference type="STRING" id="448386.A0A2V3IU67"/>
<dbReference type="PANTHER" id="PTHR19302">
    <property type="entry name" value="GAMMA TUBULIN COMPLEX PROTEIN"/>
    <property type="match status" value="1"/>
</dbReference>
<accession>A0A2V3IU67</accession>
<dbReference type="InterPro" id="IPR040457">
    <property type="entry name" value="GCP_C"/>
</dbReference>
<gene>
    <name evidence="9" type="ORF">BWQ96_04555</name>
</gene>
<dbReference type="InterPro" id="IPR042241">
    <property type="entry name" value="GCP_C_sf"/>
</dbReference>
<keyword evidence="3" id="KW-0963">Cytoplasm</keyword>
<feature type="domain" description="Gamma tubulin complex component protein N-terminal" evidence="8">
    <location>
        <begin position="251"/>
        <end position="585"/>
    </location>
</feature>
<evidence type="ECO:0000256" key="5">
    <source>
        <dbReference type="ARBA" id="ARBA00023212"/>
    </source>
</evidence>
<evidence type="ECO:0000259" key="8">
    <source>
        <dbReference type="Pfam" id="PF17681"/>
    </source>
</evidence>
<comment type="subcellular location">
    <subcellularLocation>
        <location evidence="1">Cytoplasm</location>
        <location evidence="1">Cytoskeleton</location>
    </subcellularLocation>
</comment>
<dbReference type="GO" id="GO:0051011">
    <property type="term" value="F:microtubule minus-end binding"/>
    <property type="evidence" value="ECO:0007669"/>
    <property type="project" value="TreeGrafter"/>
</dbReference>
<dbReference type="PANTHER" id="PTHR19302:SF14">
    <property type="entry name" value="GAMMA-TUBULIN COMPLEX COMPONENT 3"/>
    <property type="match status" value="1"/>
</dbReference>
<evidence type="ECO:0000313" key="10">
    <source>
        <dbReference type="Proteomes" id="UP000247409"/>
    </source>
</evidence>
<evidence type="ECO:0000256" key="4">
    <source>
        <dbReference type="ARBA" id="ARBA00022701"/>
    </source>
</evidence>
<evidence type="ECO:0000259" key="7">
    <source>
        <dbReference type="Pfam" id="PF04130"/>
    </source>
</evidence>
<organism evidence="9 10">
    <name type="scientific">Gracilariopsis chorda</name>
    <dbReference type="NCBI Taxonomy" id="448386"/>
    <lineage>
        <taxon>Eukaryota</taxon>
        <taxon>Rhodophyta</taxon>
        <taxon>Florideophyceae</taxon>
        <taxon>Rhodymeniophycidae</taxon>
        <taxon>Gracilariales</taxon>
        <taxon>Gracilariaceae</taxon>
        <taxon>Gracilariopsis</taxon>
    </lineage>
</organism>
<dbReference type="GO" id="GO:0000930">
    <property type="term" value="C:gamma-tubulin complex"/>
    <property type="evidence" value="ECO:0007669"/>
    <property type="project" value="TreeGrafter"/>
</dbReference>
<dbReference type="GO" id="GO:0051321">
    <property type="term" value="P:meiotic cell cycle"/>
    <property type="evidence" value="ECO:0007669"/>
    <property type="project" value="TreeGrafter"/>
</dbReference>
<evidence type="ECO:0000256" key="3">
    <source>
        <dbReference type="ARBA" id="ARBA00022490"/>
    </source>
</evidence>
<dbReference type="AlphaFoldDB" id="A0A2V3IU67"/>
<dbReference type="Pfam" id="PF17681">
    <property type="entry name" value="GCP_N_terminal"/>
    <property type="match status" value="1"/>
</dbReference>
<feature type="domain" description="Gamma tubulin complex component C-terminal" evidence="7">
    <location>
        <begin position="588"/>
        <end position="912"/>
    </location>
</feature>
<keyword evidence="5" id="KW-0206">Cytoskeleton</keyword>
<dbReference type="Gene3D" id="1.20.120.1900">
    <property type="entry name" value="Gamma-tubulin complex, C-terminal domain"/>
    <property type="match status" value="1"/>
</dbReference>
<evidence type="ECO:0000256" key="6">
    <source>
        <dbReference type="SAM" id="MobiDB-lite"/>
    </source>
</evidence>
<dbReference type="InterPro" id="IPR007259">
    <property type="entry name" value="GCP"/>
</dbReference>
<dbReference type="EMBL" id="NBIV01000055">
    <property type="protein sequence ID" value="PXF45651.1"/>
    <property type="molecule type" value="Genomic_DNA"/>
</dbReference>
<evidence type="ECO:0000256" key="1">
    <source>
        <dbReference type="ARBA" id="ARBA00004245"/>
    </source>
</evidence>
<evidence type="ECO:0000256" key="2">
    <source>
        <dbReference type="ARBA" id="ARBA00010337"/>
    </source>
</evidence>
<feature type="region of interest" description="Disordered" evidence="6">
    <location>
        <begin position="114"/>
        <end position="178"/>
    </location>
</feature>
<keyword evidence="10" id="KW-1185">Reference proteome</keyword>
<name>A0A2V3IU67_9FLOR</name>
<dbReference type="GO" id="GO:0000278">
    <property type="term" value="P:mitotic cell cycle"/>
    <property type="evidence" value="ECO:0007669"/>
    <property type="project" value="TreeGrafter"/>
</dbReference>
<dbReference type="InterPro" id="IPR041470">
    <property type="entry name" value="GCP_N"/>
</dbReference>
<comment type="similarity">
    <text evidence="2">Belongs to the TUBGCP family.</text>
</comment>
<feature type="compositionally biased region" description="Basic and acidic residues" evidence="6">
    <location>
        <begin position="150"/>
        <end position="160"/>
    </location>
</feature>